<dbReference type="OrthoDB" id="504981at2"/>
<gene>
    <name evidence="1" type="ORF">DY240_09480</name>
</gene>
<keyword evidence="2" id="KW-1185">Reference proteome</keyword>
<dbReference type="EMBL" id="QUAL01000087">
    <property type="protein sequence ID" value="RIQ27399.1"/>
    <property type="molecule type" value="Genomic_DNA"/>
</dbReference>
<evidence type="ECO:0000313" key="2">
    <source>
        <dbReference type="Proteomes" id="UP000284057"/>
    </source>
</evidence>
<evidence type="ECO:0000313" key="1">
    <source>
        <dbReference type="EMBL" id="RIQ27399.1"/>
    </source>
</evidence>
<dbReference type="AlphaFoldDB" id="A0A418KSM3"/>
<sequence>MLLIAPVAVLTTAGARPSPDSVPLPDDFAPEGIAVGTGDTFYVGSLADGDIYRGDLRTGAGDVLVDAPPGRQAVGLKVDQRRHAIVVAGGVTGHVFVYDSRDGEPLADVAVAPAGDTFLNDVTVTRDAAYVTDSLNPVLYRIPLGPGGVGAPETIALTGPAATIAGDFNLNGITATANGRTLIVAHSALGAVLTVDPATGASAEIEIVGEPLTPGTQDGILLDGRTLWVVENFANRVVGVTLSPDLSSGRITDVITDDDIGDLFRIPTTVAEHGNRLAVVNARFDLGMPPPPGTDFDVVVVDKP</sequence>
<protein>
    <recommendedName>
        <fullName evidence="3">Superoxide dismutase</fullName>
    </recommendedName>
</protein>
<reference evidence="1 2" key="1">
    <citation type="submission" date="2018-09" db="EMBL/GenBank/DDBJ databases">
        <title>Isolation, diversity and antifungal activity of actinobacteria from wheat.</title>
        <authorList>
            <person name="Han C."/>
        </authorList>
    </citation>
    <scope>NUCLEOTIDE SEQUENCE [LARGE SCALE GENOMIC DNA]</scope>
    <source>
        <strain evidence="1 2">NEAU-YY265</strain>
    </source>
</reference>
<comment type="caution">
    <text evidence="1">The sequence shown here is derived from an EMBL/GenBank/DDBJ whole genome shotgun (WGS) entry which is preliminary data.</text>
</comment>
<name>A0A418KSM3_9ACTN</name>
<evidence type="ECO:0008006" key="3">
    <source>
        <dbReference type="Google" id="ProtNLM"/>
    </source>
</evidence>
<dbReference type="InterPro" id="IPR011042">
    <property type="entry name" value="6-blade_b-propeller_TolB-like"/>
</dbReference>
<proteinExistence type="predicted"/>
<dbReference type="Proteomes" id="UP000284057">
    <property type="component" value="Unassembled WGS sequence"/>
</dbReference>
<dbReference type="SUPFAM" id="SSF63829">
    <property type="entry name" value="Calcium-dependent phosphotriesterase"/>
    <property type="match status" value="1"/>
</dbReference>
<accession>A0A418KSM3</accession>
<dbReference type="Gene3D" id="2.120.10.30">
    <property type="entry name" value="TolB, C-terminal domain"/>
    <property type="match status" value="1"/>
</dbReference>
<organism evidence="1 2">
    <name type="scientific">Jiangella rhizosphaerae</name>
    <dbReference type="NCBI Taxonomy" id="2293569"/>
    <lineage>
        <taxon>Bacteria</taxon>
        <taxon>Bacillati</taxon>
        <taxon>Actinomycetota</taxon>
        <taxon>Actinomycetes</taxon>
        <taxon>Jiangellales</taxon>
        <taxon>Jiangellaceae</taxon>
        <taxon>Jiangella</taxon>
    </lineage>
</organism>